<dbReference type="GeneID" id="28962715"/>
<gene>
    <name evidence="1" type="ORF">FOXG_22009</name>
</gene>
<dbReference type="RefSeq" id="XP_018255736.1">
    <property type="nucleotide sequence ID" value="XM_018402390.1"/>
</dbReference>
<dbReference type="KEGG" id="fox:FOXG_22009"/>
<dbReference type="AlphaFoldDB" id="A0A0J9W4G9"/>
<evidence type="ECO:0000313" key="2">
    <source>
        <dbReference type="Proteomes" id="UP000009097"/>
    </source>
</evidence>
<dbReference type="EMBL" id="DS231722">
    <property type="protein sequence ID" value="KNB17691.1"/>
    <property type="molecule type" value="Genomic_DNA"/>
</dbReference>
<name>A0A0J9W4G9_FUSO4</name>
<proteinExistence type="predicted"/>
<accession>A0A0J9W4G9</accession>
<organism evidence="1 2">
    <name type="scientific">Fusarium oxysporum f. sp. lycopersici (strain 4287 / CBS 123668 / FGSC 9935 / NRRL 34936)</name>
    <name type="common">Fusarium vascular wilt of tomato</name>
    <dbReference type="NCBI Taxonomy" id="426428"/>
    <lineage>
        <taxon>Eukaryota</taxon>
        <taxon>Fungi</taxon>
        <taxon>Dikarya</taxon>
        <taxon>Ascomycota</taxon>
        <taxon>Pezizomycotina</taxon>
        <taxon>Sordariomycetes</taxon>
        <taxon>Hypocreomycetidae</taxon>
        <taxon>Hypocreales</taxon>
        <taxon>Nectriaceae</taxon>
        <taxon>Fusarium</taxon>
        <taxon>Fusarium oxysporum species complex</taxon>
    </lineage>
</organism>
<sequence>MFHRLDFIDEVIKSNFVLIRIKALGVGLSNDLSKLSGFPTKCPILIRWGSELFEGLLLS</sequence>
<reference evidence="1" key="2">
    <citation type="journal article" date="2010" name="Nature">
        <title>Comparative genomics reveals mobile pathogenicity chromosomes in Fusarium.</title>
        <authorList>
            <person name="Ma L.J."/>
            <person name="van der Does H.C."/>
            <person name="Borkovich K.A."/>
            <person name="Coleman J.J."/>
            <person name="Daboussi M.J."/>
            <person name="Di Pietro A."/>
            <person name="Dufresne M."/>
            <person name="Freitag M."/>
            <person name="Grabherr M."/>
            <person name="Henrissat B."/>
            <person name="Houterman P.M."/>
            <person name="Kang S."/>
            <person name="Shim W.B."/>
            <person name="Woloshuk C."/>
            <person name="Xie X."/>
            <person name="Xu J.R."/>
            <person name="Antoniw J."/>
            <person name="Baker S.E."/>
            <person name="Bluhm B.H."/>
            <person name="Breakspear A."/>
            <person name="Brown D.W."/>
            <person name="Butchko R.A."/>
            <person name="Chapman S."/>
            <person name="Coulson R."/>
            <person name="Coutinho P.M."/>
            <person name="Danchin E.G."/>
            <person name="Diener A."/>
            <person name="Gale L.R."/>
            <person name="Gardiner D.M."/>
            <person name="Goff S."/>
            <person name="Hammond-Kosack K.E."/>
            <person name="Hilburn K."/>
            <person name="Hua-Van A."/>
            <person name="Jonkers W."/>
            <person name="Kazan K."/>
            <person name="Kodira C.D."/>
            <person name="Koehrsen M."/>
            <person name="Kumar L."/>
            <person name="Lee Y.H."/>
            <person name="Li L."/>
            <person name="Manners J.M."/>
            <person name="Miranda-Saavedra D."/>
            <person name="Mukherjee M."/>
            <person name="Park G."/>
            <person name="Park J."/>
            <person name="Park S.Y."/>
            <person name="Proctor R.H."/>
            <person name="Regev A."/>
            <person name="Ruiz-Roldan M.C."/>
            <person name="Sain D."/>
            <person name="Sakthikumar S."/>
            <person name="Sykes S."/>
            <person name="Schwartz D.C."/>
            <person name="Turgeon B.G."/>
            <person name="Wapinski I."/>
            <person name="Yoder O."/>
            <person name="Young S."/>
            <person name="Zeng Q."/>
            <person name="Zhou S."/>
            <person name="Galagan J."/>
            <person name="Cuomo C.A."/>
            <person name="Kistler H.C."/>
            <person name="Rep M."/>
        </authorList>
    </citation>
    <scope>NUCLEOTIDE SEQUENCE [LARGE SCALE GENOMIC DNA]</scope>
    <source>
        <strain evidence="1">4287</strain>
    </source>
</reference>
<dbReference type="Proteomes" id="UP000009097">
    <property type="component" value="Unassembled WGS sequence"/>
</dbReference>
<evidence type="ECO:0000313" key="1">
    <source>
        <dbReference type="EMBL" id="KNB17691.1"/>
    </source>
</evidence>
<reference evidence="1" key="1">
    <citation type="submission" date="2007-04" db="EMBL/GenBank/DDBJ databases">
        <authorList>
            <consortium name="The Broad Institute Genome Sequencing Platform"/>
            <person name="Birren B."/>
            <person name="Lander E."/>
            <person name="Galagan J."/>
            <person name="Nusbaum C."/>
            <person name="Devon K."/>
            <person name="Ma L.-J."/>
            <person name="Jaffe D."/>
            <person name="Butler J."/>
            <person name="Alvarez P."/>
            <person name="Gnerre S."/>
            <person name="Grabherr M."/>
            <person name="Kleber M."/>
            <person name="Mauceli E."/>
            <person name="Brockman W."/>
            <person name="MacCallum I.A."/>
            <person name="Young S."/>
            <person name="LaButti K."/>
            <person name="DeCaprio D."/>
            <person name="Crawford M."/>
            <person name="Koehrsen M."/>
            <person name="Engels R."/>
            <person name="Montgomery P."/>
            <person name="Pearson M."/>
            <person name="Howarth C."/>
            <person name="Larson L."/>
            <person name="White J."/>
            <person name="O'Leary S."/>
            <person name="Kodira C."/>
            <person name="Zeng Q."/>
            <person name="Yandava C."/>
            <person name="Alvarado L."/>
            <person name="Kistler C."/>
            <person name="Shim W.-B."/>
            <person name="Kang S."/>
            <person name="Woloshuk C."/>
        </authorList>
    </citation>
    <scope>NUCLEOTIDE SEQUENCE</scope>
    <source>
        <strain evidence="1">4287</strain>
    </source>
</reference>
<dbReference type="VEuPathDB" id="FungiDB:FOXG_22009"/>
<protein>
    <submittedName>
        <fullName evidence="1">Uncharacterized protein</fullName>
    </submittedName>
</protein>